<proteinExistence type="predicted"/>
<organism evidence="2 3">
    <name type="scientific">Nonomuraea rhodomycinica</name>
    <dbReference type="NCBI Taxonomy" id="1712872"/>
    <lineage>
        <taxon>Bacteria</taxon>
        <taxon>Bacillati</taxon>
        <taxon>Actinomycetota</taxon>
        <taxon>Actinomycetes</taxon>
        <taxon>Streptosporangiales</taxon>
        <taxon>Streptosporangiaceae</taxon>
        <taxon>Nonomuraea</taxon>
    </lineage>
</organism>
<gene>
    <name evidence="2" type="ORF">HT134_41895</name>
</gene>
<evidence type="ECO:0000313" key="2">
    <source>
        <dbReference type="EMBL" id="NUW46617.1"/>
    </source>
</evidence>
<name>A0A7Y6IY77_9ACTN</name>
<protein>
    <submittedName>
        <fullName evidence="2">Uncharacterized protein</fullName>
    </submittedName>
</protein>
<comment type="caution">
    <text evidence="2">The sequence shown here is derived from an EMBL/GenBank/DDBJ whole genome shotgun (WGS) entry which is preliminary data.</text>
</comment>
<keyword evidence="3" id="KW-1185">Reference proteome</keyword>
<dbReference type="Proteomes" id="UP000546126">
    <property type="component" value="Unassembled WGS sequence"/>
</dbReference>
<reference evidence="2 3" key="1">
    <citation type="submission" date="2020-06" db="EMBL/GenBank/DDBJ databases">
        <authorList>
            <person name="Chanama M."/>
        </authorList>
    </citation>
    <scope>NUCLEOTIDE SEQUENCE [LARGE SCALE GENOMIC DNA]</scope>
    <source>
        <strain evidence="2 3">TBRC6557</strain>
    </source>
</reference>
<dbReference type="AlphaFoldDB" id="A0A7Y6IY77"/>
<dbReference type="InterPro" id="IPR006311">
    <property type="entry name" value="TAT_signal"/>
</dbReference>
<dbReference type="EMBL" id="JABWGO010000018">
    <property type="protein sequence ID" value="NUW46617.1"/>
    <property type="molecule type" value="Genomic_DNA"/>
</dbReference>
<feature type="region of interest" description="Disordered" evidence="1">
    <location>
        <begin position="1"/>
        <end position="22"/>
    </location>
</feature>
<dbReference type="PROSITE" id="PS51318">
    <property type="entry name" value="TAT"/>
    <property type="match status" value="1"/>
</dbReference>
<accession>A0A7Y6IY77</accession>
<dbReference type="RefSeq" id="WP_175606074.1">
    <property type="nucleotide sequence ID" value="NZ_JABWGO010000018.1"/>
</dbReference>
<evidence type="ECO:0000256" key="1">
    <source>
        <dbReference type="SAM" id="MobiDB-lite"/>
    </source>
</evidence>
<sequence length="368" mass="38396">MTHHARAPTVVIEPPREDGDPVRRRDLLTGAAGLAAAGALGLPGTARAAQAADPASGLADLLHGHTPTGARPVPLAALRTATGRARALFQAARYEQLAADLPDLIATATATRDDAEARERPGADALLADAYIVASAFTVKLHDDQLAWTAADRAAQAAASSGDTLTVADAQRGLAIVMRRTGHPDRAHALLIDAADAIAPGRAATPEQVSMYGTLLQTAAYTAAVDGNRQEASELIAAAQAAAAMLGRDANHRHTAFGPTNVALFQVSIAQVLGDSGIAIEHAKTVNPAAIPTAERRGRFWIDVARAWHQWGKPDACYRALLAAERAAPAEVRFRPPVGSMARDLLRADRRGAMPGLRAFAERVGVAT</sequence>
<evidence type="ECO:0000313" key="3">
    <source>
        <dbReference type="Proteomes" id="UP000546126"/>
    </source>
</evidence>